<evidence type="ECO:0000313" key="3">
    <source>
        <dbReference type="Proteomes" id="UP000198790"/>
    </source>
</evidence>
<gene>
    <name evidence="2" type="ORF">SAMN04489723_111108</name>
</gene>
<organism evidence="2 3">
    <name type="scientific">Algoriphagus aquimarinus</name>
    <dbReference type="NCBI Taxonomy" id="237018"/>
    <lineage>
        <taxon>Bacteria</taxon>
        <taxon>Pseudomonadati</taxon>
        <taxon>Bacteroidota</taxon>
        <taxon>Cytophagia</taxon>
        <taxon>Cytophagales</taxon>
        <taxon>Cyclobacteriaceae</taxon>
        <taxon>Algoriphagus</taxon>
    </lineage>
</organism>
<proteinExistence type="predicted"/>
<dbReference type="EMBL" id="FOKK01000011">
    <property type="protein sequence ID" value="SFB46324.1"/>
    <property type="molecule type" value="Genomic_DNA"/>
</dbReference>
<evidence type="ECO:0008006" key="4">
    <source>
        <dbReference type="Google" id="ProtNLM"/>
    </source>
</evidence>
<sequence length="297" mass="35220">MMIKLFLKQVSIFLLLLVVLNFLLFFLIRGFYIKDYDEVDLGYSEYLLADSHGTPLGDFTEIHEVHNFSGQSDSYLDMERKLRYLIRHTTVKKIYLSVDDHTLSPTRENQNNLDRSAYYTDKEDYSSYKEFIYEKYLRYYCVFLNDRYSLVIKNFLQNELFDFSKWGGSRSKSSWEDMSALQQEEISTDRINNYFESTFPSVIMSGSLERIIAICKANDIELIGLRFPLTKTYLDILDNESYNADSILTINNLHIIDFDSLYMEQDYMFRDMDHLDKEGGEKFADILFDSLEEKKVY</sequence>
<evidence type="ECO:0000313" key="2">
    <source>
        <dbReference type="EMBL" id="SFB46324.1"/>
    </source>
</evidence>
<feature type="transmembrane region" description="Helical" evidence="1">
    <location>
        <begin position="12"/>
        <end position="32"/>
    </location>
</feature>
<protein>
    <recommendedName>
        <fullName evidence="4">SGNH/GDSL hydrolase family protein</fullName>
    </recommendedName>
</protein>
<accession>A0A1I1B7K7</accession>
<dbReference type="AlphaFoldDB" id="A0A1I1B7K7"/>
<reference evidence="2 3" key="1">
    <citation type="submission" date="2016-10" db="EMBL/GenBank/DDBJ databases">
        <authorList>
            <person name="de Groot N.N."/>
        </authorList>
    </citation>
    <scope>NUCLEOTIDE SEQUENCE [LARGE SCALE GENOMIC DNA]</scope>
    <source>
        <strain evidence="2 3">DSM 23399</strain>
    </source>
</reference>
<dbReference type="Proteomes" id="UP000198790">
    <property type="component" value="Unassembled WGS sequence"/>
</dbReference>
<keyword evidence="3" id="KW-1185">Reference proteome</keyword>
<evidence type="ECO:0000256" key="1">
    <source>
        <dbReference type="SAM" id="Phobius"/>
    </source>
</evidence>
<name>A0A1I1B7K7_9BACT</name>
<keyword evidence="1" id="KW-0812">Transmembrane</keyword>
<dbReference type="RefSeq" id="WP_245786889.1">
    <property type="nucleotide sequence ID" value="NZ_FOKK01000011.1"/>
</dbReference>
<keyword evidence="1" id="KW-1133">Transmembrane helix</keyword>
<keyword evidence="1" id="KW-0472">Membrane</keyword>